<evidence type="ECO:0000256" key="5">
    <source>
        <dbReference type="ARBA" id="ARBA00022882"/>
    </source>
</evidence>
<keyword evidence="3" id="KW-0633">Potassium transport</keyword>
<keyword evidence="10" id="KW-0407">Ion channel</keyword>
<evidence type="ECO:0000256" key="1">
    <source>
        <dbReference type="ARBA" id="ARBA00004141"/>
    </source>
</evidence>
<dbReference type="SUPFAM" id="SSF81324">
    <property type="entry name" value="Voltage-gated potassium channels"/>
    <property type="match status" value="1"/>
</dbReference>
<feature type="domain" description="Potassium channel" evidence="12">
    <location>
        <begin position="76"/>
        <end position="157"/>
    </location>
</feature>
<dbReference type="Gene3D" id="2.60.40.1400">
    <property type="entry name" value="G protein-activated inward rectifier potassium channel 1"/>
    <property type="match status" value="1"/>
</dbReference>
<dbReference type="InterPro" id="IPR014756">
    <property type="entry name" value="Ig_E-set"/>
</dbReference>
<accession>A0ABT3PS04</accession>
<sequence>MLNWKKYKQNIREEFQDLGFGSRVGNTGNYRLLNKDGSFNVRRDGLSFWESMTLYQVMLRLSWPKFYLITLGAYLLINAFFGIGYMLFGPDAIAGVQVTGVNSSFLNAFFFSVQAFTTVGFGQLTPVGLGANILFTVESFFGLLGFALVTGFMFARFSRPHAKIAFSNEALIAPYQGGQALMFRIANKRRGQLVELSAKVVFSYLENGHRQYEELALERDSVTFFPLNWTVVHPMTEESPLAQQDADTLEEKDAEVLILLTGYAETFAQTVHTRSSYKYSEIKWGARFADIFTIHEDGRMGIDIQGLSDYEEIKGSI</sequence>
<feature type="domain" description="Inward rectifier potassium channel C-terminal" evidence="13">
    <location>
        <begin position="164"/>
        <end position="313"/>
    </location>
</feature>
<dbReference type="Gene3D" id="1.10.287.70">
    <property type="match status" value="1"/>
</dbReference>
<evidence type="ECO:0000256" key="10">
    <source>
        <dbReference type="ARBA" id="ARBA00023303"/>
    </source>
</evidence>
<dbReference type="InterPro" id="IPR041647">
    <property type="entry name" value="IRK_C"/>
</dbReference>
<keyword evidence="7 11" id="KW-1133">Transmembrane helix</keyword>
<keyword evidence="9 11" id="KW-0472">Membrane</keyword>
<proteinExistence type="predicted"/>
<keyword evidence="5" id="KW-0851">Voltage-gated channel</keyword>
<reference evidence="14 15" key="1">
    <citation type="submission" date="2021-03" db="EMBL/GenBank/DDBJ databases">
        <title>Aliifodinibius sp. nov., a new bacterium isolated from saline soil.</title>
        <authorList>
            <person name="Galisteo C."/>
            <person name="De La Haba R."/>
            <person name="Sanchez-Porro C."/>
            <person name="Ventosa A."/>
        </authorList>
    </citation>
    <scope>NUCLEOTIDE SEQUENCE [LARGE SCALE GENOMIC DNA]</scope>
    <source>
        <strain evidence="14 15">1BSP15-2V2</strain>
    </source>
</reference>
<evidence type="ECO:0008006" key="16">
    <source>
        <dbReference type="Google" id="ProtNLM"/>
    </source>
</evidence>
<evidence type="ECO:0000256" key="6">
    <source>
        <dbReference type="ARBA" id="ARBA00022958"/>
    </source>
</evidence>
<evidence type="ECO:0000256" key="9">
    <source>
        <dbReference type="ARBA" id="ARBA00023136"/>
    </source>
</evidence>
<dbReference type="EMBL" id="JAGGJA010000015">
    <property type="protein sequence ID" value="MCW9708629.1"/>
    <property type="molecule type" value="Genomic_DNA"/>
</dbReference>
<evidence type="ECO:0000259" key="12">
    <source>
        <dbReference type="Pfam" id="PF07885"/>
    </source>
</evidence>
<keyword evidence="8" id="KW-0406">Ion transport</keyword>
<organism evidence="14 15">
    <name type="scientific">Fodinibius salsisoli</name>
    <dbReference type="NCBI Taxonomy" id="2820877"/>
    <lineage>
        <taxon>Bacteria</taxon>
        <taxon>Pseudomonadati</taxon>
        <taxon>Balneolota</taxon>
        <taxon>Balneolia</taxon>
        <taxon>Balneolales</taxon>
        <taxon>Balneolaceae</taxon>
        <taxon>Fodinibius</taxon>
    </lineage>
</organism>
<feature type="transmembrane region" description="Helical" evidence="11">
    <location>
        <begin position="133"/>
        <end position="155"/>
    </location>
</feature>
<name>A0ABT3PS04_9BACT</name>
<dbReference type="Pfam" id="PF17655">
    <property type="entry name" value="IRK_C"/>
    <property type="match status" value="1"/>
</dbReference>
<evidence type="ECO:0000259" key="13">
    <source>
        <dbReference type="Pfam" id="PF17655"/>
    </source>
</evidence>
<dbReference type="PRINTS" id="PR01320">
    <property type="entry name" value="KIRCHANNEL"/>
</dbReference>
<comment type="subcellular location">
    <subcellularLocation>
        <location evidence="1">Membrane</location>
        <topology evidence="1">Multi-pass membrane protein</topology>
    </subcellularLocation>
</comment>
<dbReference type="PANTHER" id="PTHR11767">
    <property type="entry name" value="INWARD RECTIFIER POTASSIUM CHANNEL"/>
    <property type="match status" value="1"/>
</dbReference>
<evidence type="ECO:0000256" key="7">
    <source>
        <dbReference type="ARBA" id="ARBA00022989"/>
    </source>
</evidence>
<evidence type="ECO:0000256" key="11">
    <source>
        <dbReference type="SAM" id="Phobius"/>
    </source>
</evidence>
<evidence type="ECO:0000256" key="2">
    <source>
        <dbReference type="ARBA" id="ARBA00022448"/>
    </source>
</evidence>
<dbReference type="InterPro" id="IPR013518">
    <property type="entry name" value="K_chnl_inward-rec_Kir_cyto"/>
</dbReference>
<comment type="caution">
    <text evidence="14">The sequence shown here is derived from an EMBL/GenBank/DDBJ whole genome shotgun (WGS) entry which is preliminary data.</text>
</comment>
<dbReference type="InterPro" id="IPR013099">
    <property type="entry name" value="K_chnl_dom"/>
</dbReference>
<keyword evidence="6" id="KW-0630">Potassium</keyword>
<evidence type="ECO:0000256" key="8">
    <source>
        <dbReference type="ARBA" id="ARBA00023065"/>
    </source>
</evidence>
<evidence type="ECO:0000256" key="3">
    <source>
        <dbReference type="ARBA" id="ARBA00022538"/>
    </source>
</evidence>
<dbReference type="InterPro" id="IPR016449">
    <property type="entry name" value="K_chnl_inward-rec_Kir"/>
</dbReference>
<dbReference type="Pfam" id="PF07885">
    <property type="entry name" value="Ion_trans_2"/>
    <property type="match status" value="1"/>
</dbReference>
<keyword evidence="4 11" id="KW-0812">Transmembrane</keyword>
<dbReference type="RefSeq" id="WP_265767419.1">
    <property type="nucleotide sequence ID" value="NZ_JAGGJA010000015.1"/>
</dbReference>
<dbReference type="PANTHER" id="PTHR11767:SF102">
    <property type="entry name" value="INWARDLY RECTIFYING POTASSIUM CHANNEL 1, ISOFORM F"/>
    <property type="match status" value="1"/>
</dbReference>
<feature type="transmembrane region" description="Helical" evidence="11">
    <location>
        <begin position="66"/>
        <end position="88"/>
    </location>
</feature>
<dbReference type="Proteomes" id="UP001207918">
    <property type="component" value="Unassembled WGS sequence"/>
</dbReference>
<gene>
    <name evidence="14" type="ORF">J6I44_17340</name>
</gene>
<evidence type="ECO:0000313" key="14">
    <source>
        <dbReference type="EMBL" id="MCW9708629.1"/>
    </source>
</evidence>
<evidence type="ECO:0000313" key="15">
    <source>
        <dbReference type="Proteomes" id="UP001207918"/>
    </source>
</evidence>
<protein>
    <recommendedName>
        <fullName evidence="16">Inward rectifier potassium channel</fullName>
    </recommendedName>
</protein>
<keyword evidence="2" id="KW-0813">Transport</keyword>
<dbReference type="SUPFAM" id="SSF81296">
    <property type="entry name" value="E set domains"/>
    <property type="match status" value="1"/>
</dbReference>
<keyword evidence="15" id="KW-1185">Reference proteome</keyword>
<evidence type="ECO:0000256" key="4">
    <source>
        <dbReference type="ARBA" id="ARBA00022692"/>
    </source>
</evidence>